<dbReference type="Pfam" id="PF00436">
    <property type="entry name" value="SSB"/>
    <property type="match status" value="1"/>
</dbReference>
<dbReference type="PROSITE" id="PS50935">
    <property type="entry name" value="SSB"/>
    <property type="match status" value="1"/>
</dbReference>
<dbReference type="RefSeq" id="WP_154424112.1">
    <property type="nucleotide sequence ID" value="NZ_JAQYGB010000085.1"/>
</dbReference>
<dbReference type="CDD" id="cd04496">
    <property type="entry name" value="SSB_OBF"/>
    <property type="match status" value="1"/>
</dbReference>
<dbReference type="EMBL" id="VUNN01000001">
    <property type="protein sequence ID" value="MSU05209.1"/>
    <property type="molecule type" value="Genomic_DNA"/>
</dbReference>
<protein>
    <recommendedName>
        <fullName evidence="2 3">Single-stranded DNA-binding protein</fullName>
    </recommendedName>
</protein>
<accession>A0A7X2TPA8</accession>
<name>A0A7X2TPA8_9SPIO</name>
<evidence type="ECO:0000256" key="2">
    <source>
        <dbReference type="PIRNR" id="PIRNR002070"/>
    </source>
</evidence>
<organism evidence="4 5">
    <name type="scientific">Bullifex porci</name>
    <dbReference type="NCBI Taxonomy" id="2606638"/>
    <lineage>
        <taxon>Bacteria</taxon>
        <taxon>Pseudomonadati</taxon>
        <taxon>Spirochaetota</taxon>
        <taxon>Spirochaetia</taxon>
        <taxon>Spirochaetales</taxon>
        <taxon>Spirochaetaceae</taxon>
        <taxon>Bullifex</taxon>
    </lineage>
</organism>
<keyword evidence="5" id="KW-1185">Reference proteome</keyword>
<dbReference type="InterPro" id="IPR011344">
    <property type="entry name" value="ssDNA-bd"/>
</dbReference>
<dbReference type="SUPFAM" id="SSF50249">
    <property type="entry name" value="Nucleic acid-binding proteins"/>
    <property type="match status" value="1"/>
</dbReference>
<comment type="caution">
    <text evidence="4">The sequence shown here is derived from an EMBL/GenBank/DDBJ whole genome shotgun (WGS) entry which is preliminary data.</text>
</comment>
<reference evidence="4 5" key="1">
    <citation type="submission" date="2019-08" db="EMBL/GenBank/DDBJ databases">
        <title>In-depth cultivation of the pig gut microbiome towards novel bacterial diversity and tailored functional studies.</title>
        <authorList>
            <person name="Wylensek D."/>
            <person name="Hitch T.C.A."/>
            <person name="Clavel T."/>
        </authorList>
    </citation>
    <scope>NUCLEOTIDE SEQUENCE [LARGE SCALE GENOMIC DNA]</scope>
    <source>
        <strain evidence="4 5">NM-380-WT-3C1</strain>
    </source>
</reference>
<dbReference type="NCBIfam" id="TIGR00621">
    <property type="entry name" value="ssb"/>
    <property type="match status" value="1"/>
</dbReference>
<dbReference type="InterPro" id="IPR012340">
    <property type="entry name" value="NA-bd_OB-fold"/>
</dbReference>
<keyword evidence="1 2" id="KW-0238">DNA-binding</keyword>
<dbReference type="Gene3D" id="2.40.50.140">
    <property type="entry name" value="Nucleic acid-binding proteins"/>
    <property type="match status" value="1"/>
</dbReference>
<evidence type="ECO:0000313" key="4">
    <source>
        <dbReference type="EMBL" id="MSU05209.1"/>
    </source>
</evidence>
<sequence length="145" mass="16590">MNHLNCILVEGNVCFEPKAVCTSAKTSSELVVMRLASNRYYNNLAGQKMQDTLYIDVEAWGKVGKKALEYIQKGMSIRVVGRLRMNEYKTNDDKKCEKTVIVAEHIEFNRLKKSKVKGEEDVLEEVTIDADKEDSVCEQPCLYEF</sequence>
<evidence type="ECO:0000313" key="5">
    <source>
        <dbReference type="Proteomes" id="UP000460549"/>
    </source>
</evidence>
<proteinExistence type="predicted"/>
<dbReference type="InterPro" id="IPR000424">
    <property type="entry name" value="Primosome_PriB/ssb"/>
</dbReference>
<dbReference type="AlphaFoldDB" id="A0A7X2TPA8"/>
<dbReference type="GO" id="GO:0003697">
    <property type="term" value="F:single-stranded DNA binding"/>
    <property type="evidence" value="ECO:0007669"/>
    <property type="project" value="InterPro"/>
</dbReference>
<dbReference type="PIRSF" id="PIRSF002070">
    <property type="entry name" value="SSB"/>
    <property type="match status" value="1"/>
</dbReference>
<dbReference type="Proteomes" id="UP000460549">
    <property type="component" value="Unassembled WGS sequence"/>
</dbReference>
<dbReference type="GO" id="GO:0006260">
    <property type="term" value="P:DNA replication"/>
    <property type="evidence" value="ECO:0007669"/>
    <property type="project" value="InterPro"/>
</dbReference>
<gene>
    <name evidence="4" type="ORF">FYJ80_00210</name>
</gene>
<evidence type="ECO:0000256" key="3">
    <source>
        <dbReference type="RuleBase" id="RU000524"/>
    </source>
</evidence>
<evidence type="ECO:0000256" key="1">
    <source>
        <dbReference type="ARBA" id="ARBA00023125"/>
    </source>
</evidence>